<dbReference type="GO" id="GO:0046166">
    <property type="term" value="P:glyceraldehyde-3-phosphate biosynthetic process"/>
    <property type="evidence" value="ECO:0007669"/>
    <property type="project" value="TreeGrafter"/>
</dbReference>
<dbReference type="NCBIfam" id="TIGR00419">
    <property type="entry name" value="tim"/>
    <property type="match status" value="2"/>
</dbReference>
<dbReference type="InterPro" id="IPR000652">
    <property type="entry name" value="Triosephosphate_isomerase"/>
</dbReference>
<proteinExistence type="inferred from homology"/>
<keyword evidence="6 10" id="KW-0324">Glycolysis</keyword>
<evidence type="ECO:0000256" key="6">
    <source>
        <dbReference type="ARBA" id="ARBA00023152"/>
    </source>
</evidence>
<evidence type="ECO:0000256" key="4">
    <source>
        <dbReference type="ARBA" id="ARBA00011738"/>
    </source>
</evidence>
<dbReference type="EC" id="5.3.1.1" evidence="10"/>
<dbReference type="AlphaFoldDB" id="A0A196S8D5"/>
<keyword evidence="5 10" id="KW-0312">Gluconeogenesis</keyword>
<organism evidence="11 12">
    <name type="scientific">Blastocystis sp. subtype 1 (strain ATCC 50177 / NandII)</name>
    <dbReference type="NCBI Taxonomy" id="478820"/>
    <lineage>
        <taxon>Eukaryota</taxon>
        <taxon>Sar</taxon>
        <taxon>Stramenopiles</taxon>
        <taxon>Bigyra</taxon>
        <taxon>Opalozoa</taxon>
        <taxon>Opalinata</taxon>
        <taxon>Blastocystidae</taxon>
        <taxon>Blastocystis</taxon>
    </lineage>
</organism>
<dbReference type="PROSITE" id="PS00171">
    <property type="entry name" value="TIM_1"/>
    <property type="match status" value="2"/>
</dbReference>
<dbReference type="FunFam" id="3.20.20.70:FF:000016">
    <property type="entry name" value="Triosephosphate isomerase"/>
    <property type="match status" value="1"/>
</dbReference>
<dbReference type="UniPathway" id="UPA00109">
    <property type="reaction ID" value="UER00189"/>
</dbReference>
<dbReference type="GO" id="GO:0019563">
    <property type="term" value="P:glycerol catabolic process"/>
    <property type="evidence" value="ECO:0007669"/>
    <property type="project" value="TreeGrafter"/>
</dbReference>
<dbReference type="OrthoDB" id="6715177at2759"/>
<evidence type="ECO:0000256" key="8">
    <source>
        <dbReference type="ARBA" id="ARBA00052432"/>
    </source>
</evidence>
<dbReference type="HAMAP" id="MF_00147_B">
    <property type="entry name" value="TIM_B"/>
    <property type="match status" value="1"/>
</dbReference>
<dbReference type="GO" id="GO:0004807">
    <property type="term" value="F:triose-phosphate isomerase activity"/>
    <property type="evidence" value="ECO:0007669"/>
    <property type="project" value="UniProtKB-EC"/>
</dbReference>
<sequence>MARKIFIGGNWKCNGTKASIETLIAAFNAAPELKADRDIVIAPTALHLGLAQSLLRKEIQVAAQNIWKVNGYGAFTGELSAPMLKDFGINWTLVGHSERRHTVAAESNELIAEKAKVALANGVKVILCIGELLEDRESGKTMDVCKAQLQAVVDAVEEKDWENIVIAYEPVWAIGTGKTATPDVAEETHSQIRAFMAAAVSPAVAEVNGYGAFTGELSAPMLKDFGINWTLVGHSERRHTVAAESNELIAEKAKVALANGVKVILCIGELLEDRESGKTMDVCKAQLQAVVDAVEEKDWENIVIAYEPVWAIGTGKTATPDVAEETHSQIRAFMAAAVSPAVAEQVRIIYGGSVSTKNCKDLIAKEDIDGFLVGGASLKPDFVDIINC</sequence>
<evidence type="ECO:0000256" key="2">
    <source>
        <dbReference type="ARBA" id="ARBA00004742"/>
    </source>
</evidence>
<evidence type="ECO:0000256" key="7">
    <source>
        <dbReference type="ARBA" id="ARBA00023235"/>
    </source>
</evidence>
<dbReference type="SUPFAM" id="SSF51351">
    <property type="entry name" value="Triosephosphate isomerase (TIM)"/>
    <property type="match status" value="2"/>
</dbReference>
<dbReference type="Pfam" id="PF00121">
    <property type="entry name" value="TIM"/>
    <property type="match status" value="2"/>
</dbReference>
<evidence type="ECO:0000256" key="3">
    <source>
        <dbReference type="ARBA" id="ARBA00007422"/>
    </source>
</evidence>
<protein>
    <recommendedName>
        <fullName evidence="10">Triosephosphate isomerase</fullName>
        <ecNumber evidence="10">5.3.1.1</ecNumber>
    </recommendedName>
</protein>
<dbReference type="InterPro" id="IPR013785">
    <property type="entry name" value="Aldolase_TIM"/>
</dbReference>
<dbReference type="UniPathway" id="UPA00138"/>
<dbReference type="GO" id="GO:0005829">
    <property type="term" value="C:cytosol"/>
    <property type="evidence" value="ECO:0007669"/>
    <property type="project" value="TreeGrafter"/>
</dbReference>
<dbReference type="PROSITE" id="PS51440">
    <property type="entry name" value="TIM_2"/>
    <property type="match status" value="1"/>
</dbReference>
<dbReference type="PANTHER" id="PTHR21139">
    <property type="entry name" value="TRIOSEPHOSPHATE ISOMERASE"/>
    <property type="match status" value="1"/>
</dbReference>
<comment type="subunit">
    <text evidence="4">Homodimer.</text>
</comment>
<comment type="pathway">
    <text evidence="1 10">Carbohydrate degradation; glycolysis; D-glyceraldehyde 3-phosphate from glycerone phosphate: step 1/1.</text>
</comment>
<dbReference type="STRING" id="478820.A0A196S8D5"/>
<dbReference type="Proteomes" id="UP000078348">
    <property type="component" value="Unassembled WGS sequence"/>
</dbReference>
<name>A0A196S8D5_BLAHN</name>
<evidence type="ECO:0000313" key="11">
    <source>
        <dbReference type="EMBL" id="OAO13310.1"/>
    </source>
</evidence>
<dbReference type="EMBL" id="LXWW01000421">
    <property type="protein sequence ID" value="OAO13310.1"/>
    <property type="molecule type" value="Genomic_DNA"/>
</dbReference>
<dbReference type="InterPro" id="IPR035990">
    <property type="entry name" value="TIM_sf"/>
</dbReference>
<evidence type="ECO:0000256" key="5">
    <source>
        <dbReference type="ARBA" id="ARBA00022432"/>
    </source>
</evidence>
<dbReference type="InterPro" id="IPR022896">
    <property type="entry name" value="TrioseP_Isoase_bac/euk"/>
</dbReference>
<reference evidence="11 12" key="1">
    <citation type="submission" date="2016-05" db="EMBL/GenBank/DDBJ databases">
        <title>Nuclear genome of Blastocystis sp. subtype 1 NandII.</title>
        <authorList>
            <person name="Gentekaki E."/>
            <person name="Curtis B."/>
            <person name="Stairs C."/>
            <person name="Eme L."/>
            <person name="Herman E."/>
            <person name="Klimes V."/>
            <person name="Arias M.C."/>
            <person name="Elias M."/>
            <person name="Hilliou F."/>
            <person name="Klute M."/>
            <person name="Malik S.-B."/>
            <person name="Pightling A."/>
            <person name="Rachubinski R."/>
            <person name="Salas D."/>
            <person name="Schlacht A."/>
            <person name="Suga H."/>
            <person name="Archibald J."/>
            <person name="Ball S.G."/>
            <person name="Clark G."/>
            <person name="Dacks J."/>
            <person name="Van Der Giezen M."/>
            <person name="Tsaousis A."/>
            <person name="Roger A."/>
        </authorList>
    </citation>
    <scope>NUCLEOTIDE SEQUENCE [LARGE SCALE GENOMIC DNA]</scope>
    <source>
        <strain evidence="12">ATCC 50177 / NandII</strain>
    </source>
</reference>
<dbReference type="GO" id="GO:0006094">
    <property type="term" value="P:gluconeogenesis"/>
    <property type="evidence" value="ECO:0007669"/>
    <property type="project" value="UniProtKB-UniPathway"/>
</dbReference>
<comment type="caution">
    <text evidence="11">The sequence shown here is derived from an EMBL/GenBank/DDBJ whole genome shotgun (WGS) entry which is preliminary data.</text>
</comment>
<dbReference type="PANTHER" id="PTHR21139:SF2">
    <property type="entry name" value="TRIOSEPHOSPHATE ISOMERASE"/>
    <property type="match status" value="1"/>
</dbReference>
<dbReference type="GO" id="GO:0006096">
    <property type="term" value="P:glycolytic process"/>
    <property type="evidence" value="ECO:0007669"/>
    <property type="project" value="UniProtKB-UniPathway"/>
</dbReference>
<evidence type="ECO:0000256" key="9">
    <source>
        <dbReference type="ARBA" id="ARBA00056661"/>
    </source>
</evidence>
<keyword evidence="12" id="KW-1185">Reference proteome</keyword>
<comment type="pathway">
    <text evidence="2 10">Carbohydrate biosynthesis; gluconeogenesis.</text>
</comment>
<evidence type="ECO:0000256" key="1">
    <source>
        <dbReference type="ARBA" id="ARBA00004680"/>
    </source>
</evidence>
<comment type="function">
    <text evidence="9">Catalyzes the interconversion of glyceraldehyde 3-phosphate and dihydroxyacetone phosphate in the glycolytic and gluconeogenic pathways.</text>
</comment>
<gene>
    <name evidence="11" type="ORF">AV274_4985</name>
</gene>
<evidence type="ECO:0000256" key="10">
    <source>
        <dbReference type="RuleBase" id="RU363013"/>
    </source>
</evidence>
<dbReference type="InterPro" id="IPR020861">
    <property type="entry name" value="Triosephosphate_isomerase_AS"/>
</dbReference>
<keyword evidence="7 10" id="KW-0413">Isomerase</keyword>
<dbReference type="Gene3D" id="3.20.20.70">
    <property type="entry name" value="Aldolase class I"/>
    <property type="match status" value="2"/>
</dbReference>
<accession>A0A196S8D5</accession>
<comment type="catalytic activity">
    <reaction evidence="8">
        <text>D-glyceraldehyde 3-phosphate = dihydroxyacetone phosphate</text>
        <dbReference type="Rhea" id="RHEA:18585"/>
        <dbReference type="ChEBI" id="CHEBI:57642"/>
        <dbReference type="ChEBI" id="CHEBI:59776"/>
        <dbReference type="EC" id="5.3.1.1"/>
    </reaction>
    <physiologicalReaction direction="left-to-right" evidence="8">
        <dbReference type="Rhea" id="RHEA:18586"/>
    </physiologicalReaction>
</comment>
<dbReference type="CDD" id="cd00311">
    <property type="entry name" value="TIM"/>
    <property type="match status" value="1"/>
</dbReference>
<comment type="similarity">
    <text evidence="3 10">Belongs to the triosephosphate isomerase family.</text>
</comment>
<evidence type="ECO:0000313" key="12">
    <source>
        <dbReference type="Proteomes" id="UP000078348"/>
    </source>
</evidence>